<sequence length="180" mass="19980">GPAFEFAVAMMKRNSSTVKTEYGEFTMLGIYDRWAVLPRHSKPGPTILMNDQEVGVLDAKELVDKDGTNLELTLLKLNRNEKFRDIRGFLAKEEVEVNEAVLAINTSKFPNMYIPVGQVTEYGFLNLSGKPTKRMLMYNFPTKAGQCGGVLMSTGKVLGIHIGGNGRQGFSAALLKHYFN</sequence>
<name>A0A0X1KHD2_HE71</name>
<evidence type="ECO:0000256" key="4">
    <source>
        <dbReference type="ARBA" id="ARBA00011124"/>
    </source>
</evidence>
<evidence type="ECO:0000256" key="7">
    <source>
        <dbReference type="ARBA" id="ARBA00022553"/>
    </source>
</evidence>
<evidence type="ECO:0000256" key="15">
    <source>
        <dbReference type="ARBA" id="ARBA00022842"/>
    </source>
</evidence>
<keyword evidence="8" id="KW-0167">Capsid protein</keyword>
<keyword evidence="6" id="KW-0191">Covalent protein-RNA linkage</keyword>
<keyword evidence="21 22" id="KW-0002">3D-structure</keyword>
<keyword evidence="19" id="KW-1160">Virus entry into host cell</keyword>
<accession>A0A0X1KHD2</accession>
<dbReference type="GO" id="GO:0003723">
    <property type="term" value="F:RNA binding"/>
    <property type="evidence" value="ECO:0007669"/>
    <property type="project" value="UniProtKB-KW"/>
</dbReference>
<comment type="similarity">
    <text evidence="3">Belongs to the picornaviruses polyprotein family.</text>
</comment>
<dbReference type="InterPro" id="IPR000199">
    <property type="entry name" value="Peptidase_C3A/C3B_picornavir"/>
</dbReference>
<dbReference type="PDB" id="5BPE">
    <property type="method" value="X-ray"/>
    <property type="resolution" value="2.70 A"/>
    <property type="chains" value="A=1-180"/>
</dbReference>
<dbReference type="FunFam" id="2.40.10.10:FF:000022">
    <property type="entry name" value="Genome polyprotein"/>
    <property type="match status" value="1"/>
</dbReference>
<dbReference type="SMR" id="A0A0X1KHD2"/>
<comment type="subunit">
    <text evidence="4">Interacts with RNA-directed RNA polymerase.</text>
</comment>
<dbReference type="GO" id="GO:0039618">
    <property type="term" value="C:T=pseudo3 icosahedral viral capsid"/>
    <property type="evidence" value="ECO:0007669"/>
    <property type="project" value="UniProtKB-KW"/>
</dbReference>
<dbReference type="InterPro" id="IPR044067">
    <property type="entry name" value="PCV_3C_PRO"/>
</dbReference>
<keyword evidence="7" id="KW-0597">Phosphoprotein</keyword>
<dbReference type="GO" id="GO:0006508">
    <property type="term" value="P:proteolysis"/>
    <property type="evidence" value="ECO:0007669"/>
    <property type="project" value="UniProtKB-KW"/>
</dbReference>
<dbReference type="Pfam" id="PF00548">
    <property type="entry name" value="Peptidase_C3"/>
    <property type="match status" value="1"/>
</dbReference>
<dbReference type="PDBsum" id="5BPE"/>
<evidence type="ECO:0000256" key="5">
    <source>
        <dbReference type="ARBA" id="ARBA00020107"/>
    </source>
</evidence>
<dbReference type="GO" id="GO:0019062">
    <property type="term" value="P:virion attachment to host cell"/>
    <property type="evidence" value="ECO:0007669"/>
    <property type="project" value="UniProtKB-KW"/>
</dbReference>
<keyword evidence="12" id="KW-0378">Hydrolase</keyword>
<keyword evidence="18" id="KW-1035">Host cytoplasm</keyword>
<dbReference type="Gene3D" id="2.40.10.120">
    <property type="match status" value="1"/>
</dbReference>
<comment type="subcellular location">
    <subcellularLocation>
        <location evidence="1">Host cytoplasm</location>
    </subcellularLocation>
    <subcellularLocation>
        <location evidence="2">Virion</location>
    </subcellularLocation>
</comment>
<keyword evidence="10" id="KW-0645">Protease</keyword>
<evidence type="ECO:0000256" key="13">
    <source>
        <dbReference type="ARBA" id="ARBA00022804"/>
    </source>
</evidence>
<reference evidence="21 22" key="1">
    <citation type="journal article" date="2015" name="J. Med. Chem.">
        <title>Cyanohydrin as an Anchoring Group for Potent and Selective Inhibitors of Enterovirus 71 3C Protease.</title>
        <authorList>
            <person name="Zhai Y."/>
            <person name="Zhao X."/>
            <person name="Cui Z."/>
            <person name="Wang M."/>
            <person name="Wang Y."/>
            <person name="Li L."/>
            <person name="Sun Q."/>
            <person name="Yang X."/>
            <person name="Zeng D."/>
            <person name="Liu Y."/>
            <person name="Sun Y."/>
            <person name="Lou Z."/>
            <person name="Shang L."/>
            <person name="Yin Z."/>
        </authorList>
    </citation>
    <scope>X-RAY CRYSTALLOGRAPHY (2.70 ANGSTROMS)</scope>
    <source>
        <strain evidence="21">71</strain>
    </source>
</reference>
<organismHost>
    <name type="scientific">Homo sapiens</name>
    <name type="common">Human</name>
    <dbReference type="NCBI Taxonomy" id="9606"/>
</organismHost>
<evidence type="ECO:0000256" key="14">
    <source>
        <dbReference type="ARBA" id="ARBA00022807"/>
    </source>
</evidence>
<protein>
    <recommendedName>
        <fullName evidence="5">Genome polyprotein</fullName>
    </recommendedName>
</protein>
<dbReference type="InterPro" id="IPR009003">
    <property type="entry name" value="Peptidase_S1_PA"/>
</dbReference>
<evidence type="ECO:0007829" key="22">
    <source>
        <dbReference type="PDB" id="5BPE"/>
    </source>
</evidence>
<proteinExistence type="evidence at protein level"/>
<keyword evidence="16" id="KW-0946">Virion</keyword>
<evidence type="ECO:0000256" key="2">
    <source>
        <dbReference type="ARBA" id="ARBA00004328"/>
    </source>
</evidence>
<keyword evidence="9" id="KW-0945">Host-virus interaction</keyword>
<keyword evidence="13" id="KW-1161">Viral attachment to host cell</keyword>
<evidence type="ECO:0000313" key="21">
    <source>
        <dbReference type="PDB" id="5BPE"/>
    </source>
</evidence>
<evidence type="ECO:0000256" key="16">
    <source>
        <dbReference type="ARBA" id="ARBA00022844"/>
    </source>
</evidence>
<evidence type="ECO:0000256" key="12">
    <source>
        <dbReference type="ARBA" id="ARBA00022801"/>
    </source>
</evidence>
<evidence type="ECO:0000259" key="20">
    <source>
        <dbReference type="PROSITE" id="PS51874"/>
    </source>
</evidence>
<dbReference type="GO" id="GO:0004197">
    <property type="term" value="F:cysteine-type endopeptidase activity"/>
    <property type="evidence" value="ECO:0007669"/>
    <property type="project" value="InterPro"/>
</dbReference>
<feature type="domain" description="Peptidase C3" evidence="20">
    <location>
        <begin position="1"/>
        <end position="179"/>
    </location>
</feature>
<dbReference type="PROSITE" id="PS51874">
    <property type="entry name" value="PCV_3C_PRO"/>
    <property type="match status" value="1"/>
</dbReference>
<evidence type="ECO:0000256" key="11">
    <source>
        <dbReference type="ARBA" id="ARBA00022706"/>
    </source>
</evidence>
<evidence type="ECO:0000256" key="18">
    <source>
        <dbReference type="ARBA" id="ARBA00023200"/>
    </source>
</evidence>
<evidence type="ECO:0000256" key="3">
    <source>
        <dbReference type="ARBA" id="ARBA00008303"/>
    </source>
</evidence>
<keyword evidence="11" id="KW-1143">T=pseudo3 icosahedral capsid protein</keyword>
<evidence type="ECO:0000256" key="1">
    <source>
        <dbReference type="ARBA" id="ARBA00004192"/>
    </source>
</evidence>
<evidence type="ECO:0000256" key="10">
    <source>
        <dbReference type="ARBA" id="ARBA00022670"/>
    </source>
</evidence>
<keyword evidence="17" id="KW-0694">RNA-binding</keyword>
<evidence type="ECO:0000256" key="19">
    <source>
        <dbReference type="ARBA" id="ARBA00023296"/>
    </source>
</evidence>
<keyword evidence="15" id="KW-0460">Magnesium</keyword>
<evidence type="ECO:0000256" key="9">
    <source>
        <dbReference type="ARBA" id="ARBA00022581"/>
    </source>
</evidence>
<organism evidence="21">
    <name type="scientific">Human enterovirus 71</name>
    <name type="common">EV71</name>
    <name type="synonym">EV-71</name>
    <dbReference type="NCBI Taxonomy" id="39054"/>
    <lineage>
        <taxon>Viruses</taxon>
        <taxon>Riboviria</taxon>
        <taxon>Orthornavirae</taxon>
        <taxon>Pisuviricota</taxon>
        <taxon>Pisoniviricetes</taxon>
        <taxon>Picornavirales</taxon>
        <taxon>Picornaviridae</taxon>
        <taxon>Ensavirinae</taxon>
        <taxon>Enterovirus</taxon>
        <taxon>Enterovirus alphacoxsackie</taxon>
        <taxon>Enterovirus A</taxon>
    </lineage>
</organism>
<keyword evidence="14" id="KW-0788">Thiol protease</keyword>
<evidence type="ECO:0000256" key="6">
    <source>
        <dbReference type="ARBA" id="ARBA00022520"/>
    </source>
</evidence>
<evidence type="ECO:0000256" key="8">
    <source>
        <dbReference type="ARBA" id="ARBA00022561"/>
    </source>
</evidence>
<dbReference type="GO" id="GO:0030430">
    <property type="term" value="C:host cell cytoplasm"/>
    <property type="evidence" value="ECO:0007669"/>
    <property type="project" value="UniProtKB-SubCell"/>
</dbReference>
<dbReference type="GO" id="GO:0046718">
    <property type="term" value="P:symbiont entry into host cell"/>
    <property type="evidence" value="ECO:0007669"/>
    <property type="project" value="UniProtKB-KW"/>
</dbReference>
<evidence type="ECO:0000256" key="17">
    <source>
        <dbReference type="ARBA" id="ARBA00022884"/>
    </source>
</evidence>
<dbReference type="SUPFAM" id="SSF50494">
    <property type="entry name" value="Trypsin-like serine proteases"/>
    <property type="match status" value="1"/>
</dbReference>